<dbReference type="Gene3D" id="3.40.50.300">
    <property type="entry name" value="P-loop containing nucleotide triphosphate hydrolases"/>
    <property type="match status" value="2"/>
</dbReference>
<dbReference type="GO" id="GO:0009338">
    <property type="term" value="C:exodeoxyribonuclease V complex"/>
    <property type="evidence" value="ECO:0007669"/>
    <property type="project" value="TreeGrafter"/>
</dbReference>
<dbReference type="InterPro" id="IPR050534">
    <property type="entry name" value="Coronavir_polyprotein_1ab"/>
</dbReference>
<accession>B8IE39</accession>
<proteinExistence type="predicted"/>
<dbReference type="GO" id="GO:0006310">
    <property type="term" value="P:DNA recombination"/>
    <property type="evidence" value="ECO:0007669"/>
    <property type="project" value="TreeGrafter"/>
</dbReference>
<dbReference type="InterPro" id="IPR027417">
    <property type="entry name" value="P-loop_NTPase"/>
</dbReference>
<protein>
    <submittedName>
        <fullName evidence="4">Putative deoxyribonuclease</fullName>
    </submittedName>
</protein>
<feature type="domain" description="UvrD-like helicase C-terminal" evidence="3">
    <location>
        <begin position="323"/>
        <end position="371"/>
    </location>
</feature>
<dbReference type="CDD" id="cd18809">
    <property type="entry name" value="SF1_C_RecD"/>
    <property type="match status" value="1"/>
</dbReference>
<dbReference type="Pfam" id="PF13604">
    <property type="entry name" value="AAA_30"/>
    <property type="match status" value="1"/>
</dbReference>
<evidence type="ECO:0000256" key="1">
    <source>
        <dbReference type="ARBA" id="ARBA00022741"/>
    </source>
</evidence>
<dbReference type="RefSeq" id="WP_015929264.1">
    <property type="nucleotide sequence ID" value="NC_011894.1"/>
</dbReference>
<dbReference type="GO" id="GO:0017116">
    <property type="term" value="F:single-stranded DNA helicase activity"/>
    <property type="evidence" value="ECO:0007669"/>
    <property type="project" value="TreeGrafter"/>
</dbReference>
<dbReference type="PANTHER" id="PTHR43788:SF6">
    <property type="entry name" value="DNA HELICASE B"/>
    <property type="match status" value="1"/>
</dbReference>
<evidence type="ECO:0000256" key="2">
    <source>
        <dbReference type="ARBA" id="ARBA00022840"/>
    </source>
</evidence>
<dbReference type="InterPro" id="IPR027785">
    <property type="entry name" value="UvrD-like_helicase_C"/>
</dbReference>
<dbReference type="KEGG" id="mno:Mnod_2622"/>
<name>B8IE39_METNO</name>
<dbReference type="eggNOG" id="COG0507">
    <property type="taxonomic scope" value="Bacteria"/>
</dbReference>
<gene>
    <name evidence="4" type="ordered locus">Mnod_2622</name>
</gene>
<dbReference type="OrthoDB" id="9803432at2"/>
<dbReference type="GO" id="GO:0005524">
    <property type="term" value="F:ATP binding"/>
    <property type="evidence" value="ECO:0007669"/>
    <property type="project" value="UniProtKB-KW"/>
</dbReference>
<evidence type="ECO:0000259" key="3">
    <source>
        <dbReference type="Pfam" id="PF13538"/>
    </source>
</evidence>
<dbReference type="AlphaFoldDB" id="B8IE39"/>
<reference evidence="4 5" key="1">
    <citation type="submission" date="2009-01" db="EMBL/GenBank/DDBJ databases">
        <title>Complete sequence of chromosome of Methylobacterium nodulans ORS 2060.</title>
        <authorList>
            <consortium name="US DOE Joint Genome Institute"/>
            <person name="Lucas S."/>
            <person name="Copeland A."/>
            <person name="Lapidus A."/>
            <person name="Glavina del Rio T."/>
            <person name="Dalin E."/>
            <person name="Tice H."/>
            <person name="Bruce D."/>
            <person name="Goodwin L."/>
            <person name="Pitluck S."/>
            <person name="Sims D."/>
            <person name="Brettin T."/>
            <person name="Detter J.C."/>
            <person name="Han C."/>
            <person name="Larimer F."/>
            <person name="Land M."/>
            <person name="Hauser L."/>
            <person name="Kyrpides N."/>
            <person name="Ivanova N."/>
            <person name="Marx C.J."/>
            <person name="Richardson P."/>
        </authorList>
    </citation>
    <scope>NUCLEOTIDE SEQUENCE [LARGE SCALE GENOMIC DNA]</scope>
    <source>
        <strain evidence="5">LMG 21967 / CNCM I-2342 / ORS 2060</strain>
    </source>
</reference>
<dbReference type="HOGENOM" id="CLU_643819_0_0_5"/>
<keyword evidence="5" id="KW-1185">Reference proteome</keyword>
<dbReference type="EMBL" id="CP001349">
    <property type="protein sequence ID" value="ACL57585.1"/>
    <property type="molecule type" value="Genomic_DNA"/>
</dbReference>
<keyword evidence="1" id="KW-0547">Nucleotide-binding</keyword>
<sequence length="373" mass="41047">MTWSGQQDRALHEIAAWRRAPGRKQIFRLFGFAGTGKTTLARAAAAEVRGTVLFAAFTGKAALVLRSKGCEGASTIHSLIYRAFEIEERDASGNVVGVKIRYCLDPFSAVAAAALVIVDECSMVNEKLARDLLSFGTPILVLGDPAQLPPVRGEGVFTAEQPDVMLTEIHRQAADNPIIHLSTKVREGGRLARGDYGDSRVIDIGRFTPEVEAGSDQILVGLNRTRRTLNARARRRLGRDPNYPEAGDRLVCLKNNKDKGLLNGGLWDIAEVEGFDEDGVDLRIASCDVEGQRADVYVRREFFEGCEETIPPAERRGTDEFTYGYALTVHKAQGSQWDDVLLIDESSAFRENRARHLYTGLTRAAERVTVVLS</sequence>
<dbReference type="STRING" id="460265.Mnod_2622"/>
<keyword evidence="2" id="KW-0067">ATP-binding</keyword>
<evidence type="ECO:0000313" key="5">
    <source>
        <dbReference type="Proteomes" id="UP000008207"/>
    </source>
</evidence>
<dbReference type="PANTHER" id="PTHR43788">
    <property type="entry name" value="DNA2/NAM7 HELICASE FAMILY MEMBER"/>
    <property type="match status" value="1"/>
</dbReference>
<organism evidence="4 5">
    <name type="scientific">Methylobacterium nodulans (strain LMG 21967 / CNCM I-2342 / ORS 2060)</name>
    <dbReference type="NCBI Taxonomy" id="460265"/>
    <lineage>
        <taxon>Bacteria</taxon>
        <taxon>Pseudomonadati</taxon>
        <taxon>Pseudomonadota</taxon>
        <taxon>Alphaproteobacteria</taxon>
        <taxon>Hyphomicrobiales</taxon>
        <taxon>Methylobacteriaceae</taxon>
        <taxon>Methylobacterium</taxon>
    </lineage>
</organism>
<dbReference type="Proteomes" id="UP000008207">
    <property type="component" value="Chromosome"/>
</dbReference>
<evidence type="ECO:0000313" key="4">
    <source>
        <dbReference type="EMBL" id="ACL57585.1"/>
    </source>
</evidence>
<dbReference type="Pfam" id="PF13538">
    <property type="entry name" value="UvrD_C_2"/>
    <property type="match status" value="1"/>
</dbReference>
<dbReference type="SUPFAM" id="SSF52540">
    <property type="entry name" value="P-loop containing nucleoside triphosphate hydrolases"/>
    <property type="match status" value="1"/>
</dbReference>